<evidence type="ECO:0000313" key="2">
    <source>
        <dbReference type="Proteomes" id="UP000322000"/>
    </source>
</evidence>
<proteinExistence type="predicted"/>
<name>A0A7E5X259_TRINI</name>
<protein>
    <submittedName>
        <fullName evidence="3">Uncharacterized protein LOC113508011 isoform X1</fullName>
    </submittedName>
</protein>
<feature type="transmembrane region" description="Helical" evidence="1">
    <location>
        <begin position="24"/>
        <end position="52"/>
    </location>
</feature>
<dbReference type="GeneID" id="113508011"/>
<evidence type="ECO:0000256" key="1">
    <source>
        <dbReference type="SAM" id="Phobius"/>
    </source>
</evidence>
<keyword evidence="2" id="KW-1185">Reference proteome</keyword>
<dbReference type="RefSeq" id="XP_026746754.1">
    <property type="nucleotide sequence ID" value="XM_026890953.1"/>
</dbReference>
<sequence>MRQRTLLFYLGSSPNPSALCFLNILYLMLLFIVILISWFQALVILVFCCLGYGETKLLKDEITNWINDYNLIYAKSCLENVQADPEKFISLGISLTSIYMIACLIFIYGAYTCNNLFMVFFIIMEFLRLILILTLVATSLLLIKQNTMDIGLLIGASVAGGFLLLGMFYLWVCATNLPILINEMEREEQEALIKKLQQLLVTNQRAGPRGIDTIPFSAQSENNNVFTVPRRKNIYGFNSRIH</sequence>
<feature type="transmembrane region" description="Helical" evidence="1">
    <location>
        <begin position="150"/>
        <end position="172"/>
    </location>
</feature>
<organism evidence="2 3">
    <name type="scientific">Trichoplusia ni</name>
    <name type="common">Cabbage looper</name>
    <dbReference type="NCBI Taxonomy" id="7111"/>
    <lineage>
        <taxon>Eukaryota</taxon>
        <taxon>Metazoa</taxon>
        <taxon>Ecdysozoa</taxon>
        <taxon>Arthropoda</taxon>
        <taxon>Hexapoda</taxon>
        <taxon>Insecta</taxon>
        <taxon>Pterygota</taxon>
        <taxon>Neoptera</taxon>
        <taxon>Endopterygota</taxon>
        <taxon>Lepidoptera</taxon>
        <taxon>Glossata</taxon>
        <taxon>Ditrysia</taxon>
        <taxon>Noctuoidea</taxon>
        <taxon>Noctuidae</taxon>
        <taxon>Plusiinae</taxon>
        <taxon>Trichoplusia</taxon>
    </lineage>
</organism>
<keyword evidence="1" id="KW-0472">Membrane</keyword>
<evidence type="ECO:0000313" key="3">
    <source>
        <dbReference type="RefSeq" id="XP_026746754.1"/>
    </source>
</evidence>
<gene>
    <name evidence="3" type="primary">LOC113508011</name>
</gene>
<dbReference type="KEGG" id="tnl:113508011"/>
<reference evidence="3" key="1">
    <citation type="submission" date="2025-08" db="UniProtKB">
        <authorList>
            <consortium name="RefSeq"/>
        </authorList>
    </citation>
    <scope>IDENTIFICATION</scope>
</reference>
<keyword evidence="1" id="KW-1133">Transmembrane helix</keyword>
<keyword evidence="1" id="KW-0812">Transmembrane</keyword>
<dbReference type="AlphaFoldDB" id="A0A7E5X259"/>
<dbReference type="OrthoDB" id="8192003at2759"/>
<feature type="transmembrane region" description="Helical" evidence="1">
    <location>
        <begin position="117"/>
        <end position="143"/>
    </location>
</feature>
<feature type="transmembrane region" description="Helical" evidence="1">
    <location>
        <begin position="88"/>
        <end position="111"/>
    </location>
</feature>
<dbReference type="Proteomes" id="UP000322000">
    <property type="component" value="Unplaced"/>
</dbReference>
<accession>A0A7E5X259</accession>
<dbReference type="InParanoid" id="A0A7E5X259"/>